<dbReference type="OrthoDB" id="687730at2759"/>
<accession>A0A834GQ85</accession>
<dbReference type="EMBL" id="WJXA01000007">
    <property type="protein sequence ID" value="KAF7138129.1"/>
    <property type="molecule type" value="Genomic_DNA"/>
</dbReference>
<comment type="caution">
    <text evidence="2">The sequence shown here is derived from an EMBL/GenBank/DDBJ whole genome shotgun (WGS) entry which is preliminary data.</text>
</comment>
<organism evidence="2 3">
    <name type="scientific">Rhododendron simsii</name>
    <name type="common">Sims's rhododendron</name>
    <dbReference type="NCBI Taxonomy" id="118357"/>
    <lineage>
        <taxon>Eukaryota</taxon>
        <taxon>Viridiplantae</taxon>
        <taxon>Streptophyta</taxon>
        <taxon>Embryophyta</taxon>
        <taxon>Tracheophyta</taxon>
        <taxon>Spermatophyta</taxon>
        <taxon>Magnoliopsida</taxon>
        <taxon>eudicotyledons</taxon>
        <taxon>Gunneridae</taxon>
        <taxon>Pentapetalae</taxon>
        <taxon>asterids</taxon>
        <taxon>Ericales</taxon>
        <taxon>Ericaceae</taxon>
        <taxon>Ericoideae</taxon>
        <taxon>Rhodoreae</taxon>
        <taxon>Rhododendron</taxon>
    </lineage>
</organism>
<keyword evidence="3" id="KW-1185">Reference proteome</keyword>
<sequence length="218" mass="23710">MDMHYACSSLGSHSRETQLRVYSTTEEISSLFANQQEQLKAMQRTLEDEENYENTSVDFGPKVTPYRGDINETLAREKQATANQINSADNAGSGPSIRRSQEDAQTHLKPNSLGVLQTVKGGFGTEQVLETESPGIDVDRNIDVNKCGVLGGDVIQIDDDDARAQDAAEGLRMISGENSHNSQSNDPLEVQNTMEEDTEAGGTIRTSNLLASEVGSWA</sequence>
<dbReference type="AlphaFoldDB" id="A0A834GQ85"/>
<evidence type="ECO:0000313" key="3">
    <source>
        <dbReference type="Proteomes" id="UP000626092"/>
    </source>
</evidence>
<proteinExistence type="predicted"/>
<evidence type="ECO:0000313" key="2">
    <source>
        <dbReference type="EMBL" id="KAF7138129.1"/>
    </source>
</evidence>
<evidence type="ECO:0000256" key="1">
    <source>
        <dbReference type="SAM" id="MobiDB-lite"/>
    </source>
</evidence>
<reference evidence="2" key="1">
    <citation type="submission" date="2019-11" db="EMBL/GenBank/DDBJ databases">
        <authorList>
            <person name="Liu Y."/>
            <person name="Hou J."/>
            <person name="Li T.-Q."/>
            <person name="Guan C.-H."/>
            <person name="Wu X."/>
            <person name="Wu H.-Z."/>
            <person name="Ling F."/>
            <person name="Zhang R."/>
            <person name="Shi X.-G."/>
            <person name="Ren J.-P."/>
            <person name="Chen E.-F."/>
            <person name="Sun J.-M."/>
        </authorList>
    </citation>
    <scope>NUCLEOTIDE SEQUENCE</scope>
    <source>
        <strain evidence="2">Adult_tree_wgs_1</strain>
        <tissue evidence="2">Leaves</tissue>
    </source>
</reference>
<dbReference type="PANTHER" id="PTHR47458:SF1">
    <property type="entry name" value="SMAD_FHA DOMAIN-CONTAINING PROTEIN"/>
    <property type="match status" value="1"/>
</dbReference>
<dbReference type="PANTHER" id="PTHR47458">
    <property type="entry name" value="SMAD/FHA DOMAIN-CONTAINING PROTEIN"/>
    <property type="match status" value="1"/>
</dbReference>
<dbReference type="Proteomes" id="UP000626092">
    <property type="component" value="Unassembled WGS sequence"/>
</dbReference>
<name>A0A834GQ85_RHOSS</name>
<gene>
    <name evidence="2" type="ORF">RHSIM_Rhsim07G0026800</name>
</gene>
<feature type="region of interest" description="Disordered" evidence="1">
    <location>
        <begin position="82"/>
        <end position="112"/>
    </location>
</feature>
<protein>
    <submittedName>
        <fullName evidence="2">Uncharacterized protein</fullName>
    </submittedName>
</protein>
<feature type="region of interest" description="Disordered" evidence="1">
    <location>
        <begin position="194"/>
        <end position="218"/>
    </location>
</feature>